<organism evidence="3 4">
    <name type="scientific">Agathobaculum hominis</name>
    <dbReference type="NCBI Taxonomy" id="2763014"/>
    <lineage>
        <taxon>Bacteria</taxon>
        <taxon>Bacillati</taxon>
        <taxon>Bacillota</taxon>
        <taxon>Clostridia</taxon>
        <taxon>Eubacteriales</taxon>
        <taxon>Butyricicoccaceae</taxon>
        <taxon>Agathobaculum</taxon>
    </lineage>
</organism>
<keyword evidence="1" id="KW-0732">Signal</keyword>
<keyword evidence="4" id="KW-1185">Reference proteome</keyword>
<dbReference type="InterPro" id="IPR032257">
    <property type="entry name" value="DUF4830"/>
</dbReference>
<evidence type="ECO:0000313" key="3">
    <source>
        <dbReference type="EMBL" id="MBC5694865.1"/>
    </source>
</evidence>
<reference evidence="3 4" key="1">
    <citation type="submission" date="2020-08" db="EMBL/GenBank/DDBJ databases">
        <title>Genome public.</title>
        <authorList>
            <person name="Liu C."/>
            <person name="Sun Q."/>
        </authorList>
    </citation>
    <scope>NUCLEOTIDE SEQUENCE [LARGE SCALE GENOMIC DNA]</scope>
    <source>
        <strain evidence="3 4">M2</strain>
    </source>
</reference>
<dbReference type="Proteomes" id="UP000641741">
    <property type="component" value="Unassembled WGS sequence"/>
</dbReference>
<name>A0ABR7GKM3_9FIRM</name>
<evidence type="ECO:0000259" key="2">
    <source>
        <dbReference type="Pfam" id="PF16112"/>
    </source>
</evidence>
<dbReference type="EMBL" id="JACOPK010000002">
    <property type="protein sequence ID" value="MBC5694865.1"/>
    <property type="molecule type" value="Genomic_DNA"/>
</dbReference>
<feature type="domain" description="DUF4830" evidence="2">
    <location>
        <begin position="60"/>
        <end position="143"/>
    </location>
</feature>
<comment type="caution">
    <text evidence="3">The sequence shown here is derived from an EMBL/GenBank/DDBJ whole genome shotgun (WGS) entry which is preliminary data.</text>
</comment>
<dbReference type="RefSeq" id="WP_186969194.1">
    <property type="nucleotide sequence ID" value="NZ_JACOPK010000002.1"/>
</dbReference>
<evidence type="ECO:0000256" key="1">
    <source>
        <dbReference type="SAM" id="SignalP"/>
    </source>
</evidence>
<gene>
    <name evidence="3" type="ORF">H8S02_02725</name>
</gene>
<feature type="chain" id="PRO_5046029140" evidence="1">
    <location>
        <begin position="28"/>
        <end position="166"/>
    </location>
</feature>
<evidence type="ECO:0000313" key="4">
    <source>
        <dbReference type="Proteomes" id="UP000641741"/>
    </source>
</evidence>
<feature type="signal peptide" evidence="1">
    <location>
        <begin position="1"/>
        <end position="27"/>
    </location>
</feature>
<dbReference type="Pfam" id="PF16112">
    <property type="entry name" value="DUF4830"/>
    <property type="match status" value="1"/>
</dbReference>
<protein>
    <submittedName>
        <fullName evidence="3">DUF4830 domain-containing protein</fullName>
    </submittedName>
</protein>
<accession>A0ABR7GKM3</accession>
<proteinExistence type="predicted"/>
<sequence>MIVIAAKVSVRKILACVLAAGTVLTGAAVLLPADAQPAAAASENMRLDVKLRTNEQRVALLRDCGWEVIEEPRGEREVQIPEEFDEVYESYNQIQLAQGLDLTPCRGRRATLYTYEITNHPSGEQGVTANLLVRRGKLIAADVSSPQADGFVHGLREHPSEPQDTP</sequence>